<evidence type="ECO:0000256" key="2">
    <source>
        <dbReference type="ARBA" id="ARBA00022692"/>
    </source>
</evidence>
<name>A0A835PI40_VANPL</name>
<dbReference type="GO" id="GO:0005789">
    <property type="term" value="C:endoplasmic reticulum membrane"/>
    <property type="evidence" value="ECO:0007669"/>
    <property type="project" value="UniProtKB-SubCell"/>
</dbReference>
<evidence type="ECO:0000256" key="6">
    <source>
        <dbReference type="ARBA" id="ARBA00023136"/>
    </source>
</evidence>
<reference evidence="7 8" key="1">
    <citation type="journal article" date="2020" name="Nat. Food">
        <title>A phased Vanilla planifolia genome enables genetic improvement of flavour and production.</title>
        <authorList>
            <person name="Hasing T."/>
            <person name="Tang H."/>
            <person name="Brym M."/>
            <person name="Khazi F."/>
            <person name="Huang T."/>
            <person name="Chambers A.H."/>
        </authorList>
    </citation>
    <scope>NUCLEOTIDE SEQUENCE [LARGE SCALE GENOMIC DNA]</scope>
    <source>
        <tissue evidence="7">Leaf</tissue>
    </source>
</reference>
<dbReference type="PANTHER" id="PTHR21212">
    <property type="entry name" value="BERNARDINELLI-SEIP CONGENITAL LIPODYSTROPHY 2 HOMOLOG BSCL2 PROTEIN"/>
    <property type="match status" value="1"/>
</dbReference>
<organism evidence="7 8">
    <name type="scientific">Vanilla planifolia</name>
    <name type="common">Vanilla</name>
    <dbReference type="NCBI Taxonomy" id="51239"/>
    <lineage>
        <taxon>Eukaryota</taxon>
        <taxon>Viridiplantae</taxon>
        <taxon>Streptophyta</taxon>
        <taxon>Embryophyta</taxon>
        <taxon>Tracheophyta</taxon>
        <taxon>Spermatophyta</taxon>
        <taxon>Magnoliopsida</taxon>
        <taxon>Liliopsida</taxon>
        <taxon>Asparagales</taxon>
        <taxon>Orchidaceae</taxon>
        <taxon>Vanilloideae</taxon>
        <taxon>Vanilleae</taxon>
        <taxon>Vanilla</taxon>
    </lineage>
</organism>
<sequence>MSRIVEEPLHMIRDLNFDYTSTSPHALVPLMPCDRAGCSLVSDAKVVFGRRYIPPNQKVKLTISLTLPESDYNRNLGVFQVYTLLAFLQYNLNCVD</sequence>
<dbReference type="GO" id="GO:0140042">
    <property type="term" value="P:lipid droplet formation"/>
    <property type="evidence" value="ECO:0007669"/>
    <property type="project" value="UniProtKB-ARBA"/>
</dbReference>
<evidence type="ECO:0000313" key="8">
    <source>
        <dbReference type="Proteomes" id="UP000639772"/>
    </source>
</evidence>
<comment type="caution">
    <text evidence="7">The sequence shown here is derived from an EMBL/GenBank/DDBJ whole genome shotgun (WGS) entry which is preliminary data.</text>
</comment>
<keyword evidence="5" id="KW-0443">Lipid metabolism</keyword>
<dbReference type="InterPro" id="IPR009617">
    <property type="entry name" value="Seipin"/>
</dbReference>
<evidence type="ECO:0000256" key="3">
    <source>
        <dbReference type="ARBA" id="ARBA00022824"/>
    </source>
</evidence>
<dbReference type="Pfam" id="PF06775">
    <property type="entry name" value="Seipin"/>
    <property type="match status" value="1"/>
</dbReference>
<keyword evidence="6" id="KW-0472">Membrane</keyword>
<dbReference type="GO" id="GO:0006629">
    <property type="term" value="P:lipid metabolic process"/>
    <property type="evidence" value="ECO:0007669"/>
    <property type="project" value="UniProtKB-KW"/>
</dbReference>
<dbReference type="PANTHER" id="PTHR21212:SF0">
    <property type="entry name" value="SEIPIN"/>
    <property type="match status" value="1"/>
</dbReference>
<gene>
    <name evidence="7" type="ORF">HPP92_025555</name>
</gene>
<dbReference type="EMBL" id="JADCNM010000014">
    <property type="protein sequence ID" value="KAG0454251.1"/>
    <property type="molecule type" value="Genomic_DNA"/>
</dbReference>
<proteinExistence type="predicted"/>
<dbReference type="OrthoDB" id="3990054at2759"/>
<dbReference type="AlphaFoldDB" id="A0A835PI40"/>
<evidence type="ECO:0000256" key="5">
    <source>
        <dbReference type="ARBA" id="ARBA00023098"/>
    </source>
</evidence>
<evidence type="ECO:0000313" key="7">
    <source>
        <dbReference type="EMBL" id="KAG0454251.1"/>
    </source>
</evidence>
<keyword evidence="3" id="KW-0256">Endoplasmic reticulum</keyword>
<dbReference type="Proteomes" id="UP000639772">
    <property type="component" value="Unassembled WGS sequence"/>
</dbReference>
<protein>
    <submittedName>
        <fullName evidence="7">Uncharacterized protein</fullName>
    </submittedName>
</protein>
<evidence type="ECO:0000256" key="4">
    <source>
        <dbReference type="ARBA" id="ARBA00022989"/>
    </source>
</evidence>
<accession>A0A835PI40</accession>
<comment type="subcellular location">
    <subcellularLocation>
        <location evidence="1">Endoplasmic reticulum membrane</location>
        <topology evidence="1">Multi-pass membrane protein</topology>
    </subcellularLocation>
</comment>
<dbReference type="CDD" id="cd23995">
    <property type="entry name" value="Seipin_BSCL2_like"/>
    <property type="match status" value="1"/>
</dbReference>
<evidence type="ECO:0000256" key="1">
    <source>
        <dbReference type="ARBA" id="ARBA00004477"/>
    </source>
</evidence>
<keyword evidence="4" id="KW-1133">Transmembrane helix</keyword>
<keyword evidence="2" id="KW-0812">Transmembrane</keyword>